<reference evidence="2" key="1">
    <citation type="submission" date="2018-02" db="EMBL/GenBank/DDBJ databases">
        <authorList>
            <person name="Cohen D.B."/>
            <person name="Kent A.D."/>
        </authorList>
    </citation>
    <scope>NUCLEOTIDE SEQUENCE</scope>
</reference>
<organism evidence="2">
    <name type="scientific">Fagus sylvatica</name>
    <name type="common">Beechnut</name>
    <dbReference type="NCBI Taxonomy" id="28930"/>
    <lineage>
        <taxon>Eukaryota</taxon>
        <taxon>Viridiplantae</taxon>
        <taxon>Streptophyta</taxon>
        <taxon>Embryophyta</taxon>
        <taxon>Tracheophyta</taxon>
        <taxon>Spermatophyta</taxon>
        <taxon>Magnoliopsida</taxon>
        <taxon>eudicotyledons</taxon>
        <taxon>Gunneridae</taxon>
        <taxon>Pentapetalae</taxon>
        <taxon>rosids</taxon>
        <taxon>fabids</taxon>
        <taxon>Fagales</taxon>
        <taxon>Fagaceae</taxon>
        <taxon>Fagus</taxon>
    </lineage>
</organism>
<dbReference type="EMBL" id="OIVN01001890">
    <property type="protein sequence ID" value="SPC98625.1"/>
    <property type="molecule type" value="Genomic_DNA"/>
</dbReference>
<evidence type="ECO:0000256" key="1">
    <source>
        <dbReference type="SAM" id="MobiDB-lite"/>
    </source>
</evidence>
<sequence>MRIDWRETGDPGGSHFQGAPSGLKKEDVMTEVEDEEVKANMENAVLSVPKEKKHGEAKVIEISG</sequence>
<proteinExistence type="predicted"/>
<protein>
    <recommendedName>
        <fullName evidence="3">SHSP domain-containing protein</fullName>
    </recommendedName>
</protein>
<gene>
    <name evidence="2" type="ORF">FSB_LOCUS26507</name>
</gene>
<accession>A0A2N9GGH8</accession>
<evidence type="ECO:0008006" key="3">
    <source>
        <dbReference type="Google" id="ProtNLM"/>
    </source>
</evidence>
<dbReference type="AlphaFoldDB" id="A0A2N9GGH8"/>
<evidence type="ECO:0000313" key="2">
    <source>
        <dbReference type="EMBL" id="SPC98625.1"/>
    </source>
</evidence>
<name>A0A2N9GGH8_FAGSY</name>
<feature type="region of interest" description="Disordered" evidence="1">
    <location>
        <begin position="1"/>
        <end position="27"/>
    </location>
</feature>